<feature type="domain" description="Helicase ATP-binding" evidence="9">
    <location>
        <begin position="378"/>
        <end position="589"/>
    </location>
</feature>
<dbReference type="Gene3D" id="3.40.50.300">
    <property type="entry name" value="P-loop containing nucleotide triphosphate hydrolases"/>
    <property type="match status" value="2"/>
</dbReference>
<evidence type="ECO:0000256" key="4">
    <source>
        <dbReference type="ARBA" id="ARBA00022806"/>
    </source>
</evidence>
<keyword evidence="12" id="KW-1185">Reference proteome</keyword>
<feature type="compositionally biased region" description="Basic and acidic residues" evidence="8">
    <location>
        <begin position="222"/>
        <end position="249"/>
    </location>
</feature>
<dbReference type="PANTHER" id="PTHR47960">
    <property type="entry name" value="DEAD-BOX ATP-DEPENDENT RNA HELICASE 50"/>
    <property type="match status" value="1"/>
</dbReference>
<dbReference type="SMART" id="SM00487">
    <property type="entry name" value="DEXDc"/>
    <property type="match status" value="1"/>
</dbReference>
<dbReference type="GO" id="GO:0004386">
    <property type="term" value="F:helicase activity"/>
    <property type="evidence" value="ECO:0007669"/>
    <property type="project" value="UniProtKB-KW"/>
</dbReference>
<dbReference type="PROSITE" id="PS51194">
    <property type="entry name" value="HELICASE_CTER"/>
    <property type="match status" value="1"/>
</dbReference>
<dbReference type="InterPro" id="IPR001650">
    <property type="entry name" value="Helicase_C-like"/>
</dbReference>
<evidence type="ECO:0000313" key="11">
    <source>
        <dbReference type="EMBL" id="KAK7530209.1"/>
    </source>
</evidence>
<dbReference type="EMBL" id="JBBPEH010000014">
    <property type="protein sequence ID" value="KAK7530209.1"/>
    <property type="molecule type" value="Genomic_DNA"/>
</dbReference>
<evidence type="ECO:0000256" key="7">
    <source>
        <dbReference type="ARBA" id="ARBA00047984"/>
    </source>
</evidence>
<feature type="compositionally biased region" description="Basic and acidic residues" evidence="8">
    <location>
        <begin position="54"/>
        <end position="67"/>
    </location>
</feature>
<name>A0ABR1L672_9PEZI</name>
<keyword evidence="6" id="KW-0694">RNA-binding</keyword>
<evidence type="ECO:0000256" key="1">
    <source>
        <dbReference type="ARBA" id="ARBA00012552"/>
    </source>
</evidence>
<evidence type="ECO:0000256" key="5">
    <source>
        <dbReference type="ARBA" id="ARBA00022840"/>
    </source>
</evidence>
<sequence length="800" mass="90282">MLRASASSICPRCEVRSLFSSTFPSITPPSWQQLRFAGGKRTTPSRMTLSRRVGRSDSKFSRRDSKPTTRNSWDAAPAQSKGTRSSFQDDPFGKPDRPKSDSKFSQSSRDRRPSSRDNDSFGKFDRPRNDSKFSQAPRDRQPSFRDNDSSSKFDRPRNDSKFSQAPRERRSFQDNDSSSKFDRPRNDSKFSRAPRDAKPMFRDRNTSLYPRKPQDSNFSRGPRKDDAVRKPFRRDDDSPGHLNRTEAPKDLVPPQRTYRNREKSFEGASSTSDARPKFRTGSHSDWRKDPSLNGDMKNKSKGKEHFHALKMQKTLEPISYNRRTSIKEKISELDDFLYFDLLHEIQESIPTQALPGVTTVQPTPAQRVAIPALLGMDREKSSDMEQFLLAAETGSGKTLAYMVPIIDAMKRAELAEKEAAKVKEQEDEEKKGPKMFELEPPPLSGEENPNCGRPRVIILVPSAELVQQVGALAKSLSHTVKFRAALVSAALSPTRIRNTLFASNGVDMVISTPHLLASIGESDPNIFSRVTHLVVDEADSLLDRSFSPLTTQIIDKTTPSLKQLIFCSATIPNSMDGYLRKHFPDVIRLVTPNIHAIPRRVQMAVVNVSQDPYRGNKDLACAETIHQIAKSQEEHWDDEKEVAPIKRIIVFVNEREKAVEVAEYLNKKGFNATALNRDTTMERQAHILAEFGTGLYIDKRETSKKTDEEKAALLPEKSSKFQNTRVLVATDLGSRGIDTTAVRHVVLYDVPHTTIDFIHRIGRTGRMGRRGRAIVLLGKGDRADVVKEVRETMFKGQALI</sequence>
<organism evidence="11 12">
    <name type="scientific">Phyllosticta citribraziliensis</name>
    <dbReference type="NCBI Taxonomy" id="989973"/>
    <lineage>
        <taxon>Eukaryota</taxon>
        <taxon>Fungi</taxon>
        <taxon>Dikarya</taxon>
        <taxon>Ascomycota</taxon>
        <taxon>Pezizomycotina</taxon>
        <taxon>Dothideomycetes</taxon>
        <taxon>Dothideomycetes incertae sedis</taxon>
        <taxon>Botryosphaeriales</taxon>
        <taxon>Phyllostictaceae</taxon>
        <taxon>Phyllosticta</taxon>
    </lineage>
</organism>
<keyword evidence="3" id="KW-0378">Hydrolase</keyword>
<evidence type="ECO:0000259" key="9">
    <source>
        <dbReference type="PROSITE" id="PS51192"/>
    </source>
</evidence>
<keyword evidence="2" id="KW-0547">Nucleotide-binding</keyword>
<feature type="domain" description="Helicase C-terminal" evidence="10">
    <location>
        <begin position="637"/>
        <end position="800"/>
    </location>
</feature>
<dbReference type="InterPro" id="IPR014001">
    <property type="entry name" value="Helicase_ATP-bd"/>
</dbReference>
<dbReference type="SMART" id="SM00490">
    <property type="entry name" value="HELICc"/>
    <property type="match status" value="1"/>
</dbReference>
<feature type="compositionally biased region" description="Basic and acidic residues" evidence="8">
    <location>
        <begin position="282"/>
        <end position="304"/>
    </location>
</feature>
<feature type="compositionally biased region" description="Basic and acidic residues" evidence="8">
    <location>
        <begin position="419"/>
        <end position="437"/>
    </location>
</feature>
<dbReference type="SUPFAM" id="SSF52540">
    <property type="entry name" value="P-loop containing nucleoside triphosphate hydrolases"/>
    <property type="match status" value="1"/>
</dbReference>
<dbReference type="InterPro" id="IPR027417">
    <property type="entry name" value="P-loop_NTPase"/>
</dbReference>
<protein>
    <recommendedName>
        <fullName evidence="1">RNA helicase</fullName>
        <ecNumber evidence="1">3.6.4.13</ecNumber>
    </recommendedName>
</protein>
<feature type="region of interest" description="Disordered" evidence="8">
    <location>
        <begin position="29"/>
        <end position="304"/>
    </location>
</feature>
<dbReference type="Proteomes" id="UP001360953">
    <property type="component" value="Unassembled WGS sequence"/>
</dbReference>
<evidence type="ECO:0000256" key="2">
    <source>
        <dbReference type="ARBA" id="ARBA00022741"/>
    </source>
</evidence>
<evidence type="ECO:0000256" key="8">
    <source>
        <dbReference type="SAM" id="MobiDB-lite"/>
    </source>
</evidence>
<feature type="region of interest" description="Disordered" evidence="8">
    <location>
        <begin position="419"/>
        <end position="450"/>
    </location>
</feature>
<comment type="caution">
    <text evidence="11">The sequence shown here is derived from an EMBL/GenBank/DDBJ whole genome shotgun (WGS) entry which is preliminary data.</text>
</comment>
<keyword evidence="4 11" id="KW-0347">Helicase</keyword>
<dbReference type="InterPro" id="IPR011545">
    <property type="entry name" value="DEAD/DEAH_box_helicase_dom"/>
</dbReference>
<evidence type="ECO:0000256" key="3">
    <source>
        <dbReference type="ARBA" id="ARBA00022801"/>
    </source>
</evidence>
<proteinExistence type="predicted"/>
<dbReference type="Pfam" id="PF00271">
    <property type="entry name" value="Helicase_C"/>
    <property type="match status" value="1"/>
</dbReference>
<evidence type="ECO:0000256" key="6">
    <source>
        <dbReference type="ARBA" id="ARBA00022884"/>
    </source>
</evidence>
<feature type="compositionally biased region" description="Basic and acidic residues" evidence="8">
    <location>
        <begin position="91"/>
        <end position="205"/>
    </location>
</feature>
<accession>A0ABR1L672</accession>
<dbReference type="PROSITE" id="PS51192">
    <property type="entry name" value="HELICASE_ATP_BIND_1"/>
    <property type="match status" value="1"/>
</dbReference>
<dbReference type="Pfam" id="PF00270">
    <property type="entry name" value="DEAD"/>
    <property type="match status" value="1"/>
</dbReference>
<dbReference type="RefSeq" id="XP_066650448.1">
    <property type="nucleotide sequence ID" value="XM_066801799.1"/>
</dbReference>
<comment type="catalytic activity">
    <reaction evidence="7">
        <text>ATP + H2O = ADP + phosphate + H(+)</text>
        <dbReference type="Rhea" id="RHEA:13065"/>
        <dbReference type="ChEBI" id="CHEBI:15377"/>
        <dbReference type="ChEBI" id="CHEBI:15378"/>
        <dbReference type="ChEBI" id="CHEBI:30616"/>
        <dbReference type="ChEBI" id="CHEBI:43474"/>
        <dbReference type="ChEBI" id="CHEBI:456216"/>
        <dbReference type="EC" id="3.6.4.13"/>
    </reaction>
</comment>
<keyword evidence="5" id="KW-0067">ATP-binding</keyword>
<gene>
    <name evidence="11" type="ORF">J3D65DRAFT_640498</name>
</gene>
<evidence type="ECO:0000313" key="12">
    <source>
        <dbReference type="Proteomes" id="UP001360953"/>
    </source>
</evidence>
<dbReference type="GeneID" id="92034705"/>
<dbReference type="EC" id="3.6.4.13" evidence="1"/>
<reference evidence="11 12" key="1">
    <citation type="submission" date="2024-04" db="EMBL/GenBank/DDBJ databases">
        <title>Phyllosticta paracitricarpa is synonymous to the EU quarantine fungus P. citricarpa based on phylogenomic analyses.</title>
        <authorList>
            <consortium name="Lawrence Berkeley National Laboratory"/>
            <person name="Van ingen-buijs V.A."/>
            <person name="Van westerhoven A.C."/>
            <person name="Haridas S."/>
            <person name="Skiadas P."/>
            <person name="Martin F."/>
            <person name="Groenewald J.Z."/>
            <person name="Crous P.W."/>
            <person name="Seidl M.F."/>
        </authorList>
    </citation>
    <scope>NUCLEOTIDE SEQUENCE [LARGE SCALE GENOMIC DNA]</scope>
    <source>
        <strain evidence="11 12">CPC 17464</strain>
    </source>
</reference>
<evidence type="ECO:0000259" key="10">
    <source>
        <dbReference type="PROSITE" id="PS51194"/>
    </source>
</evidence>